<dbReference type="Gene3D" id="3.90.79.10">
    <property type="entry name" value="Nucleoside Triphosphate Pyrophosphohydrolase"/>
    <property type="match status" value="1"/>
</dbReference>
<dbReference type="PROSITE" id="PS51462">
    <property type="entry name" value="NUDIX"/>
    <property type="match status" value="1"/>
</dbReference>
<gene>
    <name evidence="5" type="primary">nudB</name>
    <name evidence="5" type="ORF">IMCC3135_27615</name>
</gene>
<protein>
    <submittedName>
        <fullName evidence="5">Dihydroneopterin triphosphate diphosphatase</fullName>
        <ecNumber evidence="5">3.6.1.67</ecNumber>
    </submittedName>
</protein>
<comment type="cofactor">
    <cofactor evidence="1">
        <name>Mg(2+)</name>
        <dbReference type="ChEBI" id="CHEBI:18420"/>
    </cofactor>
</comment>
<keyword evidence="2 3" id="KW-0378">Hydrolase</keyword>
<reference evidence="5 6" key="1">
    <citation type="submission" date="2016-12" db="EMBL/GenBank/DDBJ databases">
        <authorList>
            <person name="Song W.-J."/>
            <person name="Kurnit D.M."/>
        </authorList>
    </citation>
    <scope>NUCLEOTIDE SEQUENCE [LARGE SCALE GENOMIC DNA]</scope>
    <source>
        <strain evidence="5 6">IMCC3135</strain>
    </source>
</reference>
<keyword evidence="6" id="KW-1185">Reference proteome</keyword>
<dbReference type="PANTHER" id="PTHR43736:SF1">
    <property type="entry name" value="DIHYDRONEOPTERIN TRIPHOSPHATE DIPHOSPHATASE"/>
    <property type="match status" value="1"/>
</dbReference>
<proteinExistence type="inferred from homology"/>
<dbReference type="Proteomes" id="UP000250079">
    <property type="component" value="Chromosome"/>
</dbReference>
<dbReference type="OrthoDB" id="7066556at2"/>
<accession>A0A2Z2NVT5</accession>
<dbReference type="KEGG" id="gai:IMCC3135_27615"/>
<evidence type="ECO:0000313" key="5">
    <source>
        <dbReference type="EMBL" id="ASJ75576.1"/>
    </source>
</evidence>
<dbReference type="Pfam" id="PF00293">
    <property type="entry name" value="NUDIX"/>
    <property type="match status" value="1"/>
</dbReference>
<evidence type="ECO:0000259" key="4">
    <source>
        <dbReference type="PROSITE" id="PS51462"/>
    </source>
</evidence>
<dbReference type="NCBIfam" id="NF006961">
    <property type="entry name" value="PRK09438.1"/>
    <property type="match status" value="1"/>
</dbReference>
<dbReference type="EMBL" id="CP018632">
    <property type="protein sequence ID" value="ASJ75576.1"/>
    <property type="molecule type" value="Genomic_DNA"/>
</dbReference>
<dbReference type="GO" id="GO:0019177">
    <property type="term" value="F:dihydroneopterin triphosphate pyrophosphohydrolase activity"/>
    <property type="evidence" value="ECO:0007669"/>
    <property type="project" value="UniProtKB-EC"/>
</dbReference>
<dbReference type="InterPro" id="IPR020476">
    <property type="entry name" value="Nudix_hydrolase"/>
</dbReference>
<dbReference type="AlphaFoldDB" id="A0A2Z2NVT5"/>
<dbReference type="CDD" id="cd04664">
    <property type="entry name" value="NUDIX_DHNTPase_like"/>
    <property type="match status" value="1"/>
</dbReference>
<dbReference type="PROSITE" id="PS00893">
    <property type="entry name" value="NUDIX_BOX"/>
    <property type="match status" value="1"/>
</dbReference>
<sequence length="155" mass="17012">MPDTASGTARVRSLFKRPESVLVVVYTLQLEVLLICRQSPAGFWQSVTGSLEPGETPALAASRELAEETGIVVPVNDHGTSRTYPIQAAWRRRYAPGVVENLEHEFSVQLPDRCEVVLDSSEHSEYCWLPIVEAIAKVSSCSNRAALQAIFKAEG</sequence>
<dbReference type="PANTHER" id="PTHR43736">
    <property type="entry name" value="ADP-RIBOSE PYROPHOSPHATASE"/>
    <property type="match status" value="1"/>
</dbReference>
<dbReference type="PRINTS" id="PR00502">
    <property type="entry name" value="NUDIXFAMILY"/>
</dbReference>
<organism evidence="5 6">
    <name type="scientific">Granulosicoccus antarcticus IMCC3135</name>
    <dbReference type="NCBI Taxonomy" id="1192854"/>
    <lineage>
        <taxon>Bacteria</taxon>
        <taxon>Pseudomonadati</taxon>
        <taxon>Pseudomonadota</taxon>
        <taxon>Gammaproteobacteria</taxon>
        <taxon>Chromatiales</taxon>
        <taxon>Granulosicoccaceae</taxon>
        <taxon>Granulosicoccus</taxon>
    </lineage>
</organism>
<evidence type="ECO:0000313" key="6">
    <source>
        <dbReference type="Proteomes" id="UP000250079"/>
    </source>
</evidence>
<evidence type="ECO:0000256" key="1">
    <source>
        <dbReference type="ARBA" id="ARBA00001946"/>
    </source>
</evidence>
<dbReference type="SUPFAM" id="SSF55811">
    <property type="entry name" value="Nudix"/>
    <property type="match status" value="1"/>
</dbReference>
<dbReference type="InterPro" id="IPR020084">
    <property type="entry name" value="NUDIX_hydrolase_CS"/>
</dbReference>
<evidence type="ECO:0000256" key="2">
    <source>
        <dbReference type="ARBA" id="ARBA00022801"/>
    </source>
</evidence>
<evidence type="ECO:0000256" key="3">
    <source>
        <dbReference type="RuleBase" id="RU003476"/>
    </source>
</evidence>
<comment type="similarity">
    <text evidence="3">Belongs to the Nudix hydrolase family.</text>
</comment>
<name>A0A2Z2NVT5_9GAMM</name>
<feature type="domain" description="Nudix hydrolase" evidence="4">
    <location>
        <begin position="16"/>
        <end position="151"/>
    </location>
</feature>
<dbReference type="RefSeq" id="WP_088920476.1">
    <property type="nucleotide sequence ID" value="NZ_CP018632.1"/>
</dbReference>
<dbReference type="InterPro" id="IPR000086">
    <property type="entry name" value="NUDIX_hydrolase_dom"/>
</dbReference>
<dbReference type="EC" id="3.6.1.67" evidence="5"/>
<dbReference type="InterPro" id="IPR015797">
    <property type="entry name" value="NUDIX_hydrolase-like_dom_sf"/>
</dbReference>